<dbReference type="RefSeq" id="WP_120189502.1">
    <property type="nucleotide sequence ID" value="NZ_MCHY01000008.1"/>
</dbReference>
<dbReference type="PROSITE" id="PS51832">
    <property type="entry name" value="HD_GYP"/>
    <property type="match status" value="1"/>
</dbReference>
<organism evidence="2 3">
    <name type="scientific">Ammoniphilus oxalaticus</name>
    <dbReference type="NCBI Taxonomy" id="66863"/>
    <lineage>
        <taxon>Bacteria</taxon>
        <taxon>Bacillati</taxon>
        <taxon>Bacillota</taxon>
        <taxon>Bacilli</taxon>
        <taxon>Bacillales</taxon>
        <taxon>Paenibacillaceae</taxon>
        <taxon>Aneurinibacillus group</taxon>
        <taxon>Ammoniphilus</taxon>
    </lineage>
</organism>
<evidence type="ECO:0000313" key="2">
    <source>
        <dbReference type="EMBL" id="RKD24237.1"/>
    </source>
</evidence>
<dbReference type="Proteomes" id="UP000284219">
    <property type="component" value="Unassembled WGS sequence"/>
</dbReference>
<dbReference type="InterPro" id="IPR003607">
    <property type="entry name" value="HD/PDEase_dom"/>
</dbReference>
<dbReference type="Gene3D" id="1.10.3210.10">
    <property type="entry name" value="Hypothetical protein af1432"/>
    <property type="match status" value="1"/>
</dbReference>
<dbReference type="Pfam" id="PF13487">
    <property type="entry name" value="HD_5"/>
    <property type="match status" value="1"/>
</dbReference>
<reference evidence="2 3" key="1">
    <citation type="submission" date="2016-08" db="EMBL/GenBank/DDBJ databases">
        <title>Novel Firmicute Genomes.</title>
        <authorList>
            <person name="Poppleton D.I."/>
            <person name="Gribaldo S."/>
        </authorList>
    </citation>
    <scope>NUCLEOTIDE SEQUENCE [LARGE SCALE GENOMIC DNA]</scope>
    <source>
        <strain evidence="2 3">RAOx-1</strain>
    </source>
</reference>
<accession>A0A419SJT0</accession>
<dbReference type="AlphaFoldDB" id="A0A419SJT0"/>
<dbReference type="SUPFAM" id="SSF109604">
    <property type="entry name" value="HD-domain/PDEase-like"/>
    <property type="match status" value="1"/>
</dbReference>
<sequence>MRIVATDQCLPGTILAKPIYNSDGIKLIGAGTELTKAMIERLKLLGISIIYARDELSEGIEVVDAVPLKTRIEAMQVIRSVFSSIQESSRQGSKRFSSQVKVNDLTRVFENLITVIKDSNQTMSLLSEIHDKESHVFSHSINVTIYSIALGIRLGFNDGQIKEIGIGALLHDIGKMQIPSTILHKPGRLTNDEFFEIQKHPAFGFDLLKKQYEISYLSAHCAFQHHERWDGTGYPRGLKGKEIHPYARLMAVCDVYDAMTTQRVYRKALLPNESMNWIQSQSSILFEEKMVDAFRQTIAPFPIGLTVRLNTGETAIVSEPHPDAPDRPVVRIIKEPNGETLIQWREIDLNQYPELEIVETHSLI</sequence>
<evidence type="ECO:0000313" key="3">
    <source>
        <dbReference type="Proteomes" id="UP000284219"/>
    </source>
</evidence>
<dbReference type="PANTHER" id="PTHR43155:SF2">
    <property type="entry name" value="CYCLIC DI-GMP PHOSPHODIESTERASE PA4108"/>
    <property type="match status" value="1"/>
</dbReference>
<comment type="caution">
    <text evidence="2">The sequence shown here is derived from an EMBL/GenBank/DDBJ whole genome shotgun (WGS) entry which is preliminary data.</text>
</comment>
<proteinExistence type="predicted"/>
<dbReference type="CDD" id="cd00077">
    <property type="entry name" value="HDc"/>
    <property type="match status" value="1"/>
</dbReference>
<dbReference type="OrthoDB" id="9759601at2"/>
<dbReference type="EMBL" id="MCHY01000008">
    <property type="protein sequence ID" value="RKD24237.1"/>
    <property type="molecule type" value="Genomic_DNA"/>
</dbReference>
<gene>
    <name evidence="2" type="ORF">BEP19_07480</name>
</gene>
<evidence type="ECO:0000259" key="1">
    <source>
        <dbReference type="PROSITE" id="PS51832"/>
    </source>
</evidence>
<dbReference type="InterPro" id="IPR037522">
    <property type="entry name" value="HD_GYP_dom"/>
</dbReference>
<protein>
    <recommendedName>
        <fullName evidence="1">HD-GYP domain-containing protein</fullName>
    </recommendedName>
</protein>
<keyword evidence="3" id="KW-1185">Reference proteome</keyword>
<name>A0A419SJT0_9BACL</name>
<dbReference type="PANTHER" id="PTHR43155">
    <property type="entry name" value="CYCLIC DI-GMP PHOSPHODIESTERASE PA4108-RELATED"/>
    <property type="match status" value="1"/>
</dbReference>
<dbReference type="SMART" id="SM00471">
    <property type="entry name" value="HDc"/>
    <property type="match status" value="1"/>
</dbReference>
<feature type="domain" description="HD-GYP" evidence="1">
    <location>
        <begin position="112"/>
        <end position="310"/>
    </location>
</feature>